<dbReference type="Proteomes" id="UP000199087">
    <property type="component" value="Unassembled WGS sequence"/>
</dbReference>
<keyword evidence="2" id="KW-1133">Transmembrane helix</keyword>
<accession>A0A0U1P2B8</accession>
<protein>
    <submittedName>
        <fullName evidence="4">Sporulation protein</fullName>
    </submittedName>
</protein>
<organism evidence="4 5">
    <name type="scientific">Neobacillus massiliamazoniensis</name>
    <dbReference type="NCBI Taxonomy" id="1499688"/>
    <lineage>
        <taxon>Bacteria</taxon>
        <taxon>Bacillati</taxon>
        <taxon>Bacillota</taxon>
        <taxon>Bacilli</taxon>
        <taxon>Bacillales</taxon>
        <taxon>Bacillaceae</taxon>
        <taxon>Neobacillus</taxon>
    </lineage>
</organism>
<evidence type="ECO:0000259" key="3">
    <source>
        <dbReference type="Pfam" id="PF26347"/>
    </source>
</evidence>
<sequence>MRISPLYRRPSWQRFFSGMAVGGAISWVIFLYIYGVWQDRHIYTIKKQADDIRELNNDILIWQQEYKEINKRNIEQLTVQKINIKITNSGKLNLDTLSVFETEESVKDDISMMLAKDIETVYKSKELIKKIIENKVVKINNKRYKLHVQEIVFYTTLSIQLEIDYDS</sequence>
<evidence type="ECO:0000313" key="5">
    <source>
        <dbReference type="Proteomes" id="UP000199087"/>
    </source>
</evidence>
<dbReference type="EMBL" id="CVRB01000004">
    <property type="protein sequence ID" value="CRK84400.1"/>
    <property type="molecule type" value="Genomic_DNA"/>
</dbReference>
<keyword evidence="2" id="KW-0472">Membrane</keyword>
<dbReference type="AlphaFoldDB" id="A0A0U1P2B8"/>
<keyword evidence="1" id="KW-0175">Coiled coil</keyword>
<evidence type="ECO:0000256" key="1">
    <source>
        <dbReference type="SAM" id="Coils"/>
    </source>
</evidence>
<feature type="coiled-coil region" evidence="1">
    <location>
        <begin position="45"/>
        <end position="72"/>
    </location>
</feature>
<dbReference type="STRING" id="1499688.BN000_04412"/>
<feature type="domain" description="Sporulation membrane protein YtrI C-terminal" evidence="3">
    <location>
        <begin position="80"/>
        <end position="163"/>
    </location>
</feature>
<keyword evidence="5" id="KW-1185">Reference proteome</keyword>
<name>A0A0U1P2B8_9BACI</name>
<proteinExistence type="predicted"/>
<dbReference type="OrthoDB" id="2691164at2"/>
<reference evidence="5" key="1">
    <citation type="submission" date="2015-05" db="EMBL/GenBank/DDBJ databases">
        <authorList>
            <person name="Urmite Genomes"/>
        </authorList>
    </citation>
    <scope>NUCLEOTIDE SEQUENCE [LARGE SCALE GENOMIC DNA]</scope>
    <source>
        <strain evidence="5">LF1</strain>
    </source>
</reference>
<dbReference type="RefSeq" id="WP_090638069.1">
    <property type="nucleotide sequence ID" value="NZ_CVRB01000004.1"/>
</dbReference>
<evidence type="ECO:0000313" key="4">
    <source>
        <dbReference type="EMBL" id="CRK84400.1"/>
    </source>
</evidence>
<dbReference type="NCBIfam" id="NF041479">
    <property type="entry name" value="spor_membprot_YtrI"/>
    <property type="match status" value="1"/>
</dbReference>
<dbReference type="InterPro" id="IPR058620">
    <property type="entry name" value="YtrI_C"/>
</dbReference>
<keyword evidence="2" id="KW-0812">Transmembrane</keyword>
<feature type="transmembrane region" description="Helical" evidence="2">
    <location>
        <begin position="15"/>
        <end position="37"/>
    </location>
</feature>
<gene>
    <name evidence="4" type="ORF">BN000_04412</name>
</gene>
<dbReference type="InterPro" id="IPR048198">
    <property type="entry name" value="YtrI"/>
</dbReference>
<evidence type="ECO:0000256" key="2">
    <source>
        <dbReference type="SAM" id="Phobius"/>
    </source>
</evidence>
<dbReference type="Pfam" id="PF26347">
    <property type="entry name" value="YtrI_sporulation"/>
    <property type="match status" value="1"/>
</dbReference>